<protein>
    <submittedName>
        <fullName evidence="1">Thiazole synthase</fullName>
    </submittedName>
</protein>
<sequence>MDPKNIIHNNQLTIANKSFRSRLFVGTGKYSSNEVMEESILASHSELVTMALKRVDLDKKGADDILKHLNHPHIHLLPNTSGVRDAEEAIFAAMMAREALGTNWVKLEIHPNPRHLLPDAFETVKASKQLVKEGFVVLPYIIADPITCKRLEEVGCQAVMPLASAIGTNQGVTNMQMLQYIIEQSNVPVIIDAGLGAPSHAAKAMEMGADACLVNTAIANSKDPVKMALAFHLAIESGRMAYESKLATSHTLNAKATSPLTSFLER</sequence>
<proteinExistence type="predicted"/>
<name>A0AC61NMH2_9BACT</name>
<evidence type="ECO:0000313" key="2">
    <source>
        <dbReference type="Proteomes" id="UP000826212"/>
    </source>
</evidence>
<keyword evidence="2" id="KW-1185">Reference proteome</keyword>
<reference evidence="1" key="1">
    <citation type="submission" date="2021-08" db="EMBL/GenBank/DDBJ databases">
        <title>Novel anaerobic bacterium isolated from sea squirt in East Sea, Republic of Korea.</title>
        <authorList>
            <person name="Nguyen T.H."/>
            <person name="Li Z."/>
            <person name="Lee Y.-J."/>
            <person name="Ko J."/>
            <person name="Kim S.-G."/>
        </authorList>
    </citation>
    <scope>NUCLEOTIDE SEQUENCE</scope>
    <source>
        <strain evidence="1">KCTC 25031</strain>
    </source>
</reference>
<dbReference type="Proteomes" id="UP000826212">
    <property type="component" value="Chromosome"/>
</dbReference>
<evidence type="ECO:0000313" key="1">
    <source>
        <dbReference type="EMBL" id="QZE15646.1"/>
    </source>
</evidence>
<dbReference type="EMBL" id="CP081303">
    <property type="protein sequence ID" value="QZE15646.1"/>
    <property type="molecule type" value="Genomic_DNA"/>
</dbReference>
<organism evidence="1 2">
    <name type="scientific">Halosquirtibacter laminarini</name>
    <dbReference type="NCBI Taxonomy" id="3374600"/>
    <lineage>
        <taxon>Bacteria</taxon>
        <taxon>Pseudomonadati</taxon>
        <taxon>Bacteroidota</taxon>
        <taxon>Bacteroidia</taxon>
        <taxon>Marinilabiliales</taxon>
        <taxon>Prolixibacteraceae</taxon>
        <taxon>Halosquirtibacter</taxon>
    </lineage>
</organism>
<accession>A0AC61NMH2</accession>
<gene>
    <name evidence="1" type="ORF">K4L44_07380</name>
</gene>